<dbReference type="SUPFAM" id="SSF53474">
    <property type="entry name" value="alpha/beta-Hydrolases"/>
    <property type="match status" value="1"/>
</dbReference>
<sequence length="236" mass="24459">MTDPQKPTAVLVHGAFAESSSWDDVIVGLQAEGYRVIAVANPLRSVASDSAYLKRVVDSIPGPVVLVGHSWGGMLISQAAVGSPNVTGLVYVAAFAPEAGESAADLSEGGSLGPTLTAIALEDGSNDVYVDPAKYHHQFCADVPDAQAAILAATQRPIRDAGLGEPASQDEPAWKHLPSWFLFGDQDLNIPVSSHRSMAARAGAVRTEEVPGASHVVGVSHPDKAIAIVLEALRAG</sequence>
<name>A0A4P6FGS5_9MICO</name>
<evidence type="ECO:0000259" key="1">
    <source>
        <dbReference type="Pfam" id="PF12697"/>
    </source>
</evidence>
<dbReference type="Proteomes" id="UP000291259">
    <property type="component" value="Chromosome"/>
</dbReference>
<gene>
    <name evidence="2" type="ORF">ET445_06600</name>
</gene>
<protein>
    <submittedName>
        <fullName evidence="2">Alpha/beta hydrolase</fullName>
    </submittedName>
</protein>
<dbReference type="KEGG" id="agf:ET445_06600"/>
<evidence type="ECO:0000313" key="2">
    <source>
        <dbReference type="EMBL" id="QAY73067.1"/>
    </source>
</evidence>
<dbReference type="InterPro" id="IPR000073">
    <property type="entry name" value="AB_hydrolase_1"/>
</dbReference>
<keyword evidence="3" id="KW-1185">Reference proteome</keyword>
<dbReference type="OrthoDB" id="9814966at2"/>
<dbReference type="AlphaFoldDB" id="A0A4P6FGS5"/>
<dbReference type="EMBL" id="CP035491">
    <property type="protein sequence ID" value="QAY73067.1"/>
    <property type="molecule type" value="Genomic_DNA"/>
</dbReference>
<dbReference type="InterPro" id="IPR052897">
    <property type="entry name" value="Sec-Metab_Biosynth_Hydrolase"/>
</dbReference>
<proteinExistence type="predicted"/>
<feature type="domain" description="AB hydrolase-1" evidence="1">
    <location>
        <begin position="10"/>
        <end position="226"/>
    </location>
</feature>
<keyword evidence="2" id="KW-0378">Hydrolase</keyword>
<evidence type="ECO:0000313" key="3">
    <source>
        <dbReference type="Proteomes" id="UP000291259"/>
    </source>
</evidence>
<accession>A0A4P6FGS5</accession>
<organism evidence="2 3">
    <name type="scientific">Agromyces protaetiae</name>
    <dbReference type="NCBI Taxonomy" id="2509455"/>
    <lineage>
        <taxon>Bacteria</taxon>
        <taxon>Bacillati</taxon>
        <taxon>Actinomycetota</taxon>
        <taxon>Actinomycetes</taxon>
        <taxon>Micrococcales</taxon>
        <taxon>Microbacteriaceae</taxon>
        <taxon>Agromyces</taxon>
    </lineage>
</organism>
<dbReference type="RefSeq" id="WP_129189960.1">
    <property type="nucleotide sequence ID" value="NZ_CP035491.1"/>
</dbReference>
<reference evidence="2 3" key="1">
    <citation type="submission" date="2019-01" db="EMBL/GenBank/DDBJ databases">
        <title>Genome sequencing of strain FW100M-8.</title>
        <authorList>
            <person name="Heo J."/>
            <person name="Kim S.-J."/>
            <person name="Kim J.-S."/>
            <person name="Hong S.-B."/>
            <person name="Kwon S.-W."/>
        </authorList>
    </citation>
    <scope>NUCLEOTIDE SEQUENCE [LARGE SCALE GENOMIC DNA]</scope>
    <source>
        <strain evidence="2 3">FW100M-8</strain>
    </source>
</reference>
<dbReference type="Pfam" id="PF12697">
    <property type="entry name" value="Abhydrolase_6"/>
    <property type="match status" value="1"/>
</dbReference>
<dbReference type="InterPro" id="IPR029058">
    <property type="entry name" value="AB_hydrolase_fold"/>
</dbReference>
<dbReference type="Gene3D" id="3.40.50.1820">
    <property type="entry name" value="alpha/beta hydrolase"/>
    <property type="match status" value="1"/>
</dbReference>
<dbReference type="PANTHER" id="PTHR37017">
    <property type="entry name" value="AB HYDROLASE-1 DOMAIN-CONTAINING PROTEIN-RELATED"/>
    <property type="match status" value="1"/>
</dbReference>
<dbReference type="PANTHER" id="PTHR37017:SF11">
    <property type="entry name" value="ESTERASE_LIPASE_THIOESTERASE DOMAIN-CONTAINING PROTEIN"/>
    <property type="match status" value="1"/>
</dbReference>
<dbReference type="GO" id="GO:0016787">
    <property type="term" value="F:hydrolase activity"/>
    <property type="evidence" value="ECO:0007669"/>
    <property type="project" value="UniProtKB-KW"/>
</dbReference>